<dbReference type="Proteomes" id="UP000268285">
    <property type="component" value="Unassembled WGS sequence"/>
</dbReference>
<gene>
    <name evidence="2" type="ORF">LAUMK142_05248</name>
</gene>
<dbReference type="EMBL" id="UPHU01000001">
    <property type="protein sequence ID" value="VBA55775.1"/>
    <property type="molecule type" value="Genomic_DNA"/>
</dbReference>
<evidence type="ECO:0000313" key="3">
    <source>
        <dbReference type="Proteomes" id="UP000268285"/>
    </source>
</evidence>
<evidence type="ECO:0000256" key="1">
    <source>
        <dbReference type="SAM" id="MobiDB-lite"/>
    </source>
</evidence>
<feature type="compositionally biased region" description="Polar residues" evidence="1">
    <location>
        <begin position="88"/>
        <end position="100"/>
    </location>
</feature>
<feature type="region of interest" description="Disordered" evidence="1">
    <location>
        <begin position="73"/>
        <end position="100"/>
    </location>
</feature>
<accession>A0A498QY67</accession>
<keyword evidence="3" id="KW-1185">Reference proteome</keyword>
<protein>
    <submittedName>
        <fullName evidence="2">Uncharacterized protein</fullName>
    </submittedName>
</protein>
<sequence>MLSNVVLIATPPAPEICWAATMRSPTGAMGGRLSMHPLRRGVLRLHQPNAGSQLAAQADMSVNWVSRMLLPDGSRKPESMPYGRCSGGSVNSTPRAGSSR</sequence>
<evidence type="ECO:0000313" key="2">
    <source>
        <dbReference type="EMBL" id="VBA55775.1"/>
    </source>
</evidence>
<proteinExistence type="predicted"/>
<dbReference type="AlphaFoldDB" id="A0A498QY67"/>
<name>A0A498QY67_9MYCO</name>
<reference evidence="2 3" key="1">
    <citation type="submission" date="2018-09" db="EMBL/GenBank/DDBJ databases">
        <authorList>
            <person name="Tagini F."/>
        </authorList>
    </citation>
    <scope>NUCLEOTIDE SEQUENCE [LARGE SCALE GENOMIC DNA]</scope>
    <source>
        <strain evidence="2 3">MK142</strain>
    </source>
</reference>
<organism evidence="2 3">
    <name type="scientific">Mycobacterium pseudokansasii</name>
    <dbReference type="NCBI Taxonomy" id="2341080"/>
    <lineage>
        <taxon>Bacteria</taxon>
        <taxon>Bacillati</taxon>
        <taxon>Actinomycetota</taxon>
        <taxon>Actinomycetes</taxon>
        <taxon>Mycobacteriales</taxon>
        <taxon>Mycobacteriaceae</taxon>
        <taxon>Mycobacterium</taxon>
    </lineage>
</organism>